<proteinExistence type="predicted"/>
<comment type="caution">
    <text evidence="2">The sequence shown here is derived from an EMBL/GenBank/DDBJ whole genome shotgun (WGS) entry which is preliminary data.</text>
</comment>
<feature type="region of interest" description="Disordered" evidence="1">
    <location>
        <begin position="1"/>
        <end position="63"/>
    </location>
</feature>
<evidence type="ECO:0000313" key="3">
    <source>
        <dbReference type="Proteomes" id="UP000499080"/>
    </source>
</evidence>
<organism evidence="2 3">
    <name type="scientific">Araneus ventricosus</name>
    <name type="common">Orbweaver spider</name>
    <name type="synonym">Epeira ventricosa</name>
    <dbReference type="NCBI Taxonomy" id="182803"/>
    <lineage>
        <taxon>Eukaryota</taxon>
        <taxon>Metazoa</taxon>
        <taxon>Ecdysozoa</taxon>
        <taxon>Arthropoda</taxon>
        <taxon>Chelicerata</taxon>
        <taxon>Arachnida</taxon>
        <taxon>Araneae</taxon>
        <taxon>Araneomorphae</taxon>
        <taxon>Entelegynae</taxon>
        <taxon>Araneoidea</taxon>
        <taxon>Araneidae</taxon>
        <taxon>Araneus</taxon>
    </lineage>
</organism>
<accession>A0A4Y2RY83</accession>
<name>A0A4Y2RY83_ARAVE</name>
<protein>
    <submittedName>
        <fullName evidence="2">Uncharacterized protein</fullName>
    </submittedName>
</protein>
<evidence type="ECO:0000256" key="1">
    <source>
        <dbReference type="SAM" id="MobiDB-lite"/>
    </source>
</evidence>
<dbReference type="AlphaFoldDB" id="A0A4Y2RY83"/>
<evidence type="ECO:0000313" key="2">
    <source>
        <dbReference type="EMBL" id="GBN80832.1"/>
    </source>
</evidence>
<keyword evidence="3" id="KW-1185">Reference proteome</keyword>
<dbReference type="EMBL" id="BGPR01019052">
    <property type="protein sequence ID" value="GBN80832.1"/>
    <property type="molecule type" value="Genomic_DNA"/>
</dbReference>
<dbReference type="Proteomes" id="UP000499080">
    <property type="component" value="Unassembled WGS sequence"/>
</dbReference>
<sequence length="83" mass="9306">MCKIGRADRPFPSLEPGLPVSDRGEHQPQQQQSHHHSLHDNREQAGVTPSSHKRTPPNLGRSLSRDFWKTFVNLGVCAICIRG</sequence>
<gene>
    <name evidence="2" type="ORF">AVEN_20160_1</name>
</gene>
<reference evidence="2 3" key="1">
    <citation type="journal article" date="2019" name="Sci. Rep.">
        <title>Orb-weaving spider Araneus ventricosus genome elucidates the spidroin gene catalogue.</title>
        <authorList>
            <person name="Kono N."/>
            <person name="Nakamura H."/>
            <person name="Ohtoshi R."/>
            <person name="Moran D.A.P."/>
            <person name="Shinohara A."/>
            <person name="Yoshida Y."/>
            <person name="Fujiwara M."/>
            <person name="Mori M."/>
            <person name="Tomita M."/>
            <person name="Arakawa K."/>
        </authorList>
    </citation>
    <scope>NUCLEOTIDE SEQUENCE [LARGE SCALE GENOMIC DNA]</scope>
</reference>